<dbReference type="EMBL" id="CP049838">
    <property type="protein sequence ID" value="QJT05533.1"/>
    <property type="molecule type" value="Genomic_DNA"/>
</dbReference>
<feature type="signal peptide" evidence="1">
    <location>
        <begin position="1"/>
        <end position="28"/>
    </location>
</feature>
<reference evidence="2" key="1">
    <citation type="submission" date="2020-03" db="EMBL/GenBank/DDBJ databases">
        <title>Molecular networking-based the target discovery of potent antiproliferative macrolactams: 5/6/7/16 polycyclic ansamycins and glycosylated trienomycin from Streptomyces cacaoi subsp. asoensis.</title>
        <authorList>
            <person name="Liu L.-L."/>
        </authorList>
    </citation>
    <scope>NUCLEOTIDE SEQUENCE [LARGE SCALE GENOMIC DNA]</scope>
    <source>
        <strain evidence="2">H2S5</strain>
    </source>
</reference>
<organism evidence="2 3">
    <name type="scientific">Streptomyces asoensis</name>
    <dbReference type="NCBI Taxonomy" id="249586"/>
    <lineage>
        <taxon>Bacteria</taxon>
        <taxon>Bacillati</taxon>
        <taxon>Actinomycetota</taxon>
        <taxon>Actinomycetes</taxon>
        <taxon>Kitasatosporales</taxon>
        <taxon>Streptomycetaceae</taxon>
        <taxon>Streptomyces</taxon>
    </lineage>
</organism>
<evidence type="ECO:0000313" key="2">
    <source>
        <dbReference type="EMBL" id="QJT05533.1"/>
    </source>
</evidence>
<name>A0A6M4XBP2_9ACTN</name>
<sequence>MSTMRRLAVVTGLATVAIFGVTAPNASAAELASTAAVGTNRCIMM</sequence>
<accession>A0A6M4XBP2</accession>
<gene>
    <name evidence="2" type="ORF">G9272_38780</name>
</gene>
<keyword evidence="1" id="KW-0732">Signal</keyword>
<feature type="chain" id="PRO_5026861737" evidence="1">
    <location>
        <begin position="29"/>
        <end position="45"/>
    </location>
</feature>
<proteinExistence type="predicted"/>
<keyword evidence="3" id="KW-1185">Reference proteome</keyword>
<dbReference type="Proteomes" id="UP000502665">
    <property type="component" value="Chromosome"/>
</dbReference>
<protein>
    <submittedName>
        <fullName evidence="2">Uncharacterized protein</fullName>
    </submittedName>
</protein>
<dbReference type="AlphaFoldDB" id="A0A6M4XBP2"/>
<evidence type="ECO:0000256" key="1">
    <source>
        <dbReference type="SAM" id="SignalP"/>
    </source>
</evidence>
<evidence type="ECO:0000313" key="3">
    <source>
        <dbReference type="Proteomes" id="UP000502665"/>
    </source>
</evidence>
<dbReference type="RefSeq" id="WP_171400854.1">
    <property type="nucleotide sequence ID" value="NZ_CP049838.1"/>
</dbReference>